<accession>A0A9D1RTJ4</accession>
<keyword evidence="1" id="KW-0378">Hydrolase</keyword>
<dbReference type="Proteomes" id="UP000824192">
    <property type="component" value="Unassembled WGS sequence"/>
</dbReference>
<evidence type="ECO:0000256" key="2">
    <source>
        <dbReference type="PIRSR" id="PIRSR605754-1"/>
    </source>
</evidence>
<comment type="caution">
    <text evidence="4">The sequence shown here is derived from an EMBL/GenBank/DDBJ whole genome shotgun (WGS) entry which is preliminary data.</text>
</comment>
<dbReference type="Gene3D" id="2.40.260.10">
    <property type="entry name" value="Sortase"/>
    <property type="match status" value="1"/>
</dbReference>
<dbReference type="InterPro" id="IPR005754">
    <property type="entry name" value="Sortase"/>
</dbReference>
<dbReference type="CDD" id="cd05830">
    <property type="entry name" value="Sortase_E"/>
    <property type="match status" value="1"/>
</dbReference>
<evidence type="ECO:0000313" key="5">
    <source>
        <dbReference type="Proteomes" id="UP000824192"/>
    </source>
</evidence>
<organism evidence="4 5">
    <name type="scientific">Candidatus Flavonifractor merdipullorum</name>
    <dbReference type="NCBI Taxonomy" id="2838590"/>
    <lineage>
        <taxon>Bacteria</taxon>
        <taxon>Bacillati</taxon>
        <taxon>Bacillota</taxon>
        <taxon>Clostridia</taxon>
        <taxon>Eubacteriales</taxon>
        <taxon>Oscillospiraceae</taxon>
        <taxon>Flavonifractor</taxon>
    </lineage>
</organism>
<dbReference type="InterPro" id="IPR023365">
    <property type="entry name" value="Sortase_dom-sf"/>
</dbReference>
<feature type="active site" description="Proton donor/acceptor" evidence="2">
    <location>
        <position position="134"/>
    </location>
</feature>
<dbReference type="SUPFAM" id="SSF63817">
    <property type="entry name" value="Sortase"/>
    <property type="match status" value="1"/>
</dbReference>
<dbReference type="NCBIfam" id="TIGR01076">
    <property type="entry name" value="sortase_fam"/>
    <property type="match status" value="1"/>
</dbReference>
<dbReference type="AlphaFoldDB" id="A0A9D1RTJ4"/>
<sequence length="250" mass="26941">MKRTVLAVAAFVAAAAALIVAGVVFWYNSQPPVLPTPQYTVRPSATPSPTPSAAPTPAPTLTPDDGGLPQDKLFITEAREGYESGSLSLQIPRLDVDAPVLDGTDEATLLQGLGLYEYAQLPGETGGNVSIAGHRNWVRNGQITDDVPFYYLDTLTDGDFLYLTDETHIYQYLWEKSYVVEPSDWSPIYCHGDSTLTLTTCTPIGVADHRLIIQARLIRILDNDGTFLYPAGSAEELEALSDAQPAPSAG</sequence>
<name>A0A9D1RTJ4_9FIRM</name>
<evidence type="ECO:0000256" key="3">
    <source>
        <dbReference type="SAM" id="MobiDB-lite"/>
    </source>
</evidence>
<proteinExistence type="predicted"/>
<feature type="compositionally biased region" description="Pro residues" evidence="3">
    <location>
        <begin position="46"/>
        <end position="60"/>
    </location>
</feature>
<dbReference type="EMBL" id="DXGA01000044">
    <property type="protein sequence ID" value="HIW93290.1"/>
    <property type="molecule type" value="Genomic_DNA"/>
</dbReference>
<reference evidence="4" key="1">
    <citation type="journal article" date="2021" name="PeerJ">
        <title>Extensive microbial diversity within the chicken gut microbiome revealed by metagenomics and culture.</title>
        <authorList>
            <person name="Gilroy R."/>
            <person name="Ravi A."/>
            <person name="Getino M."/>
            <person name="Pursley I."/>
            <person name="Horton D.L."/>
            <person name="Alikhan N.F."/>
            <person name="Baker D."/>
            <person name="Gharbi K."/>
            <person name="Hall N."/>
            <person name="Watson M."/>
            <person name="Adriaenssens E.M."/>
            <person name="Foster-Nyarko E."/>
            <person name="Jarju S."/>
            <person name="Secka A."/>
            <person name="Antonio M."/>
            <person name="Oren A."/>
            <person name="Chaudhuri R.R."/>
            <person name="La Ragione R."/>
            <person name="Hildebrand F."/>
            <person name="Pallen M.J."/>
        </authorList>
    </citation>
    <scope>NUCLEOTIDE SEQUENCE</scope>
    <source>
        <strain evidence="4">ChiGjej6B6-1540</strain>
    </source>
</reference>
<feature type="active site" description="Acyl-thioester intermediate" evidence="2">
    <location>
        <position position="201"/>
    </location>
</feature>
<evidence type="ECO:0000256" key="1">
    <source>
        <dbReference type="ARBA" id="ARBA00022801"/>
    </source>
</evidence>
<dbReference type="InterPro" id="IPR042003">
    <property type="entry name" value="Sortase_E"/>
</dbReference>
<gene>
    <name evidence="4" type="ORF">H9868_01985</name>
</gene>
<reference evidence="4" key="2">
    <citation type="submission" date="2021-04" db="EMBL/GenBank/DDBJ databases">
        <authorList>
            <person name="Gilroy R."/>
        </authorList>
    </citation>
    <scope>NUCLEOTIDE SEQUENCE</scope>
    <source>
        <strain evidence="4">ChiGjej6B6-1540</strain>
    </source>
</reference>
<dbReference type="GO" id="GO:0016787">
    <property type="term" value="F:hydrolase activity"/>
    <property type="evidence" value="ECO:0007669"/>
    <property type="project" value="UniProtKB-KW"/>
</dbReference>
<dbReference type="Pfam" id="PF04203">
    <property type="entry name" value="Sortase"/>
    <property type="match status" value="1"/>
</dbReference>
<protein>
    <submittedName>
        <fullName evidence="4">Sortase</fullName>
    </submittedName>
</protein>
<evidence type="ECO:0000313" key="4">
    <source>
        <dbReference type="EMBL" id="HIW93290.1"/>
    </source>
</evidence>
<feature type="region of interest" description="Disordered" evidence="3">
    <location>
        <begin position="38"/>
        <end position="70"/>
    </location>
</feature>